<dbReference type="OrthoDB" id="3642826at2759"/>
<dbReference type="AlphaFoldDB" id="A0A4U0V9A6"/>
<comment type="caution">
    <text evidence="2">The sequence shown here is derived from an EMBL/GenBank/DDBJ whole genome shotgun (WGS) entry which is preliminary data.</text>
</comment>
<evidence type="ECO:0000313" key="2">
    <source>
        <dbReference type="EMBL" id="TKA45052.1"/>
    </source>
</evidence>
<dbReference type="EMBL" id="NAJP01000013">
    <property type="protein sequence ID" value="TKA45052.1"/>
    <property type="molecule type" value="Genomic_DNA"/>
</dbReference>
<feature type="transmembrane region" description="Helical" evidence="1">
    <location>
        <begin position="6"/>
        <end position="30"/>
    </location>
</feature>
<keyword evidence="1" id="KW-0812">Transmembrane</keyword>
<keyword evidence="1" id="KW-0472">Membrane</keyword>
<organism evidence="2 3">
    <name type="scientific">Friedmanniomyces endolithicus</name>
    <dbReference type="NCBI Taxonomy" id="329885"/>
    <lineage>
        <taxon>Eukaryota</taxon>
        <taxon>Fungi</taxon>
        <taxon>Dikarya</taxon>
        <taxon>Ascomycota</taxon>
        <taxon>Pezizomycotina</taxon>
        <taxon>Dothideomycetes</taxon>
        <taxon>Dothideomycetidae</taxon>
        <taxon>Mycosphaerellales</taxon>
        <taxon>Teratosphaeriaceae</taxon>
        <taxon>Friedmanniomyces</taxon>
    </lineage>
</organism>
<evidence type="ECO:0000313" key="3">
    <source>
        <dbReference type="Proteomes" id="UP000310066"/>
    </source>
</evidence>
<evidence type="ECO:0000256" key="1">
    <source>
        <dbReference type="SAM" id="Phobius"/>
    </source>
</evidence>
<reference evidence="2 3" key="1">
    <citation type="submission" date="2017-03" db="EMBL/GenBank/DDBJ databases">
        <title>Genomes of endolithic fungi from Antarctica.</title>
        <authorList>
            <person name="Coleine C."/>
            <person name="Masonjones S."/>
            <person name="Stajich J.E."/>
        </authorList>
    </citation>
    <scope>NUCLEOTIDE SEQUENCE [LARGE SCALE GENOMIC DNA]</scope>
    <source>
        <strain evidence="2 3">CCFEE 5311</strain>
    </source>
</reference>
<name>A0A4U0V9A6_9PEZI</name>
<keyword evidence="1" id="KW-1133">Transmembrane helix</keyword>
<protein>
    <submittedName>
        <fullName evidence="2">Uncharacterized protein</fullName>
    </submittedName>
</protein>
<feature type="transmembrane region" description="Helical" evidence="1">
    <location>
        <begin position="288"/>
        <end position="306"/>
    </location>
</feature>
<dbReference type="Proteomes" id="UP000310066">
    <property type="component" value="Unassembled WGS sequence"/>
</dbReference>
<gene>
    <name evidence="2" type="ORF">B0A54_03346</name>
</gene>
<accession>A0A4U0V9A6</accession>
<proteinExistence type="predicted"/>
<sequence>MSHYWGRGVAFVFCGVSQAVTTKYLWYFVVRHSKRTWKRRNSKRTAAEHDRPLATDPSIVYIDLVFGVMIKFAYLFSPSQGSSSPPAFLIGSQTASIGQTLTIAGTPVVIQTSAGQTQLYAGTATPSALSFATVTTAGPSSAAAAPTTLTIGAATISQDSAGNYLLGSLTIAPGNTITQGSGSSATIIALATVSGSTQLVVQDASTTATTVLPPQVTVPASSGPALQQSSPVVVNGHTYYLGPASLNAQGTGSVTASGTFATSAVGGAVSATRSQVPATQKGAASRSGLSLVLGAVVLVACGFAVLI</sequence>